<dbReference type="FunFam" id="1.10.10.10:FF:000458">
    <property type="entry name" value="E2F-like (Mammalian transcription factor)"/>
    <property type="match status" value="1"/>
</dbReference>
<evidence type="ECO:0000256" key="5">
    <source>
        <dbReference type="ARBA" id="ARBA00023163"/>
    </source>
</evidence>
<comment type="subcellular location">
    <subcellularLocation>
        <location evidence="1 7">Nucleus</location>
    </subcellularLocation>
</comment>
<evidence type="ECO:0000256" key="2">
    <source>
        <dbReference type="ARBA" id="ARBA00010940"/>
    </source>
</evidence>
<sequence>MQFHDSNPSCRFDRFVCSLSKFFIQSIFSSSLGLLTKKFVELLMGSNVLDLNEAAVFLDVQKRRIYDITNVLEGLGIVTKKSKNYVVCKRENVGGLRYPAQRSVTKLCPREQSEFEKILDNQVERMREMLESVFLSPVLQRSLFIAEKDVNFIPDFSEKILIAIRAPHGATLVVPDPSGSVSSKSVKRQYEIFLKSNTGSVEVFLLSSHKSQYEGALHRSEINIAEGELLQNEQCSSSVALGLNWKFNCAGSLRGLPIPKSSIPQQDWFAHERDIRINLSEMYTR</sequence>
<evidence type="ECO:0000256" key="4">
    <source>
        <dbReference type="ARBA" id="ARBA00023125"/>
    </source>
</evidence>
<dbReference type="EMBL" id="FO082265">
    <property type="protein sequence ID" value="CCO19734.1"/>
    <property type="molecule type" value="Genomic_DNA"/>
</dbReference>
<evidence type="ECO:0000313" key="10">
    <source>
        <dbReference type="Proteomes" id="UP000198341"/>
    </source>
</evidence>
<dbReference type="Pfam" id="PF16421">
    <property type="entry name" value="E2F_CC-MB"/>
    <property type="match status" value="1"/>
</dbReference>
<gene>
    <name evidence="9" type="ordered locus">Bathy14g02250</name>
</gene>
<proteinExistence type="inferred from homology"/>
<dbReference type="InterPro" id="IPR032198">
    <property type="entry name" value="E2F_CC-MB"/>
</dbReference>
<dbReference type="STRING" id="41875.K8EP54"/>
<dbReference type="SUPFAM" id="SSF46785">
    <property type="entry name" value="Winged helix' DNA-binding domain"/>
    <property type="match status" value="1"/>
</dbReference>
<dbReference type="KEGG" id="bpg:Bathy14g02250"/>
<dbReference type="InterPro" id="IPR003316">
    <property type="entry name" value="E2F_WHTH_DNA-bd_dom"/>
</dbReference>
<dbReference type="RefSeq" id="XP_007509277.1">
    <property type="nucleotide sequence ID" value="XM_007509215.1"/>
</dbReference>
<dbReference type="SMART" id="SM01372">
    <property type="entry name" value="E2F_TDP"/>
    <property type="match status" value="1"/>
</dbReference>
<dbReference type="PANTHER" id="PTHR12081">
    <property type="entry name" value="TRANSCRIPTION FACTOR E2F"/>
    <property type="match status" value="1"/>
</dbReference>
<dbReference type="Pfam" id="PF02319">
    <property type="entry name" value="WHD_E2F_TDP"/>
    <property type="match status" value="1"/>
</dbReference>
<dbReference type="GO" id="GO:0090575">
    <property type="term" value="C:RNA polymerase II transcription regulator complex"/>
    <property type="evidence" value="ECO:0007669"/>
    <property type="project" value="TreeGrafter"/>
</dbReference>
<name>K8EP54_9CHLO</name>
<dbReference type="Proteomes" id="UP000198341">
    <property type="component" value="Chromosome 14"/>
</dbReference>
<keyword evidence="10" id="KW-1185">Reference proteome</keyword>
<dbReference type="InterPro" id="IPR037241">
    <property type="entry name" value="E2F-DP_heterodim"/>
</dbReference>
<dbReference type="InterPro" id="IPR036388">
    <property type="entry name" value="WH-like_DNA-bd_sf"/>
</dbReference>
<reference evidence="9 10" key="1">
    <citation type="submission" date="2011-10" db="EMBL/GenBank/DDBJ databases">
        <authorList>
            <person name="Genoscope - CEA"/>
        </authorList>
    </citation>
    <scope>NUCLEOTIDE SEQUENCE [LARGE SCALE GENOMIC DNA]</scope>
    <source>
        <strain evidence="9 10">RCC 1105</strain>
    </source>
</reference>
<keyword evidence="3 7" id="KW-0805">Transcription regulation</keyword>
<dbReference type="eggNOG" id="KOG2577">
    <property type="taxonomic scope" value="Eukaryota"/>
</dbReference>
<evidence type="ECO:0000256" key="7">
    <source>
        <dbReference type="RuleBase" id="RU003796"/>
    </source>
</evidence>
<evidence type="ECO:0000259" key="8">
    <source>
        <dbReference type="SMART" id="SM01372"/>
    </source>
</evidence>
<evidence type="ECO:0000256" key="1">
    <source>
        <dbReference type="ARBA" id="ARBA00004123"/>
    </source>
</evidence>
<dbReference type="CDD" id="cd14660">
    <property type="entry name" value="E2F_DD"/>
    <property type="match status" value="1"/>
</dbReference>
<evidence type="ECO:0000256" key="3">
    <source>
        <dbReference type="ARBA" id="ARBA00023015"/>
    </source>
</evidence>
<dbReference type="GO" id="GO:0000978">
    <property type="term" value="F:RNA polymerase II cis-regulatory region sequence-specific DNA binding"/>
    <property type="evidence" value="ECO:0007669"/>
    <property type="project" value="InterPro"/>
</dbReference>
<keyword evidence="4 7" id="KW-0238">DNA-binding</keyword>
<dbReference type="SUPFAM" id="SSF144074">
    <property type="entry name" value="E2F-DP heterodimerization region"/>
    <property type="match status" value="1"/>
</dbReference>
<dbReference type="GO" id="GO:0000981">
    <property type="term" value="F:DNA-binding transcription factor activity, RNA polymerase II-specific"/>
    <property type="evidence" value="ECO:0007669"/>
    <property type="project" value="TreeGrafter"/>
</dbReference>
<dbReference type="InterPro" id="IPR036390">
    <property type="entry name" value="WH_DNA-bd_sf"/>
</dbReference>
<comment type="similarity">
    <text evidence="2 7">Belongs to the E2F/DP family.</text>
</comment>
<keyword evidence="6 7" id="KW-0539">Nucleus</keyword>
<dbReference type="Gene3D" id="6.10.250.540">
    <property type="match status" value="1"/>
</dbReference>
<accession>K8EP54</accession>
<dbReference type="InterPro" id="IPR015633">
    <property type="entry name" value="E2F"/>
</dbReference>
<protein>
    <recommendedName>
        <fullName evidence="8">E2F/DP family winged-helix DNA-binding domain-containing protein</fullName>
    </recommendedName>
</protein>
<keyword evidence="5 7" id="KW-0804">Transcription</keyword>
<organism evidence="9 10">
    <name type="scientific">Bathycoccus prasinos</name>
    <dbReference type="NCBI Taxonomy" id="41875"/>
    <lineage>
        <taxon>Eukaryota</taxon>
        <taxon>Viridiplantae</taxon>
        <taxon>Chlorophyta</taxon>
        <taxon>Mamiellophyceae</taxon>
        <taxon>Mamiellales</taxon>
        <taxon>Bathycoccaceae</taxon>
        <taxon>Bathycoccus</taxon>
    </lineage>
</organism>
<dbReference type="GeneID" id="19011819"/>
<dbReference type="AlphaFoldDB" id="K8EP54"/>
<dbReference type="PANTHER" id="PTHR12081:SF18">
    <property type="entry name" value="TRANSCRIPTION FACTOR E2F2-RELATED"/>
    <property type="match status" value="1"/>
</dbReference>
<evidence type="ECO:0000256" key="6">
    <source>
        <dbReference type="ARBA" id="ARBA00023242"/>
    </source>
</evidence>
<dbReference type="Gene3D" id="1.10.10.10">
    <property type="entry name" value="Winged helix-like DNA-binding domain superfamily/Winged helix DNA-binding domain"/>
    <property type="match status" value="1"/>
</dbReference>
<evidence type="ECO:0000313" key="9">
    <source>
        <dbReference type="EMBL" id="CCO19734.1"/>
    </source>
</evidence>
<dbReference type="OrthoDB" id="1743261at2759"/>
<dbReference type="GO" id="GO:0046983">
    <property type="term" value="F:protein dimerization activity"/>
    <property type="evidence" value="ECO:0007669"/>
    <property type="project" value="InterPro"/>
</dbReference>
<feature type="domain" description="E2F/DP family winged-helix DNA-binding" evidence="8">
    <location>
        <begin position="27"/>
        <end position="90"/>
    </location>
</feature>